<keyword evidence="3" id="KW-1185">Reference proteome</keyword>
<name>A0A2T3W5X7_9DEIO</name>
<comment type="caution">
    <text evidence="2">The sequence shown here is derived from an EMBL/GenBank/DDBJ whole genome shotgun (WGS) entry which is preliminary data.</text>
</comment>
<proteinExistence type="predicted"/>
<organism evidence="2 3">
    <name type="scientific">Deinococcus arcticus</name>
    <dbReference type="NCBI Taxonomy" id="2136176"/>
    <lineage>
        <taxon>Bacteria</taxon>
        <taxon>Thermotogati</taxon>
        <taxon>Deinococcota</taxon>
        <taxon>Deinococci</taxon>
        <taxon>Deinococcales</taxon>
        <taxon>Deinococcaceae</taxon>
        <taxon>Deinococcus</taxon>
    </lineage>
</organism>
<dbReference type="Proteomes" id="UP000240317">
    <property type="component" value="Unassembled WGS sequence"/>
</dbReference>
<accession>A0A2T3W5X7</accession>
<gene>
    <name evidence="2" type="ORF">C8263_13770</name>
</gene>
<dbReference type="AlphaFoldDB" id="A0A2T3W5X7"/>
<feature type="compositionally biased region" description="Low complexity" evidence="1">
    <location>
        <begin position="36"/>
        <end position="56"/>
    </location>
</feature>
<dbReference type="EMBL" id="PYSV01000014">
    <property type="protein sequence ID" value="PTA67163.1"/>
    <property type="molecule type" value="Genomic_DNA"/>
</dbReference>
<evidence type="ECO:0000313" key="2">
    <source>
        <dbReference type="EMBL" id="PTA67163.1"/>
    </source>
</evidence>
<evidence type="ECO:0000313" key="3">
    <source>
        <dbReference type="Proteomes" id="UP000240317"/>
    </source>
</evidence>
<evidence type="ECO:0000256" key="1">
    <source>
        <dbReference type="SAM" id="MobiDB-lite"/>
    </source>
</evidence>
<sequence length="112" mass="12745">MRRPLFKRLIERHRFPERRGPPGQDHGRHGLGVWPGRRGQALGRRRGQQASGQRGLGIPERIDHEIVCARSLGCGVCGDSLGDGRRRRLGAQLLARGHLRWRRGYGGRRLSW</sequence>
<reference evidence="2 3" key="1">
    <citation type="submission" date="2018-03" db="EMBL/GenBank/DDBJ databases">
        <title>Draft genome of Deinococcus sp. OD32.</title>
        <authorList>
            <person name="Wang X.-P."/>
            <person name="Du Z.-J."/>
        </authorList>
    </citation>
    <scope>NUCLEOTIDE SEQUENCE [LARGE SCALE GENOMIC DNA]</scope>
    <source>
        <strain evidence="2 3">OD32</strain>
    </source>
</reference>
<feature type="region of interest" description="Disordered" evidence="1">
    <location>
        <begin position="12"/>
        <end position="56"/>
    </location>
</feature>
<feature type="compositionally biased region" description="Basic and acidic residues" evidence="1">
    <location>
        <begin position="12"/>
        <end position="28"/>
    </location>
</feature>
<protein>
    <submittedName>
        <fullName evidence="2">Uncharacterized protein</fullName>
    </submittedName>
</protein>